<dbReference type="Pfam" id="PF13028">
    <property type="entry name" value="DUF3889"/>
    <property type="match status" value="1"/>
</dbReference>
<dbReference type="EMBL" id="QWEI01000002">
    <property type="protein sequence ID" value="RHW38381.1"/>
    <property type="molecule type" value="Genomic_DNA"/>
</dbReference>
<feature type="signal peptide" evidence="1">
    <location>
        <begin position="1"/>
        <end position="19"/>
    </location>
</feature>
<dbReference type="RefSeq" id="WP_118875415.1">
    <property type="nucleotide sequence ID" value="NZ_QWEI01000002.1"/>
</dbReference>
<evidence type="ECO:0000256" key="1">
    <source>
        <dbReference type="SAM" id="SignalP"/>
    </source>
</evidence>
<dbReference type="OrthoDB" id="2377048at2"/>
<protein>
    <submittedName>
        <fullName evidence="2">DUF3889 domain-containing protein</fullName>
    </submittedName>
</protein>
<comment type="caution">
    <text evidence="2">The sequence shown here is derived from an EMBL/GenBank/DDBJ whole genome shotgun (WGS) entry which is preliminary data.</text>
</comment>
<keyword evidence="1" id="KW-0732">Signal</keyword>
<proteinExistence type="predicted"/>
<dbReference type="Proteomes" id="UP000265692">
    <property type="component" value="Unassembled WGS sequence"/>
</dbReference>
<accession>A0A396SAK9</accession>
<sequence>MKTKIAVSLLVILSTIAVGKVLTVPANNEVANAQEAVPDYAKWSKVAIEKVKAKYSSAEVVDYLHIGRESGAVTSVEKFKLWLKIKGQREFGVYVDITFNNQTQEIVDIKYTETNQ</sequence>
<feature type="chain" id="PRO_5038621101" evidence="1">
    <location>
        <begin position="20"/>
        <end position="116"/>
    </location>
</feature>
<reference evidence="2 3" key="1">
    <citation type="submission" date="2018-08" db="EMBL/GenBank/DDBJ databases">
        <title>Lysinibacillus sp. YLB-03 draft genome sequence.</title>
        <authorList>
            <person name="Yu L."/>
        </authorList>
    </citation>
    <scope>NUCLEOTIDE SEQUENCE [LARGE SCALE GENOMIC DNA]</scope>
    <source>
        <strain evidence="2 3">YLB-03</strain>
    </source>
</reference>
<gene>
    <name evidence="2" type="ORF">D1B33_05725</name>
</gene>
<dbReference type="Gene3D" id="3.10.450.390">
    <property type="entry name" value="Protein of unknown function DUF3889"/>
    <property type="match status" value="1"/>
</dbReference>
<evidence type="ECO:0000313" key="2">
    <source>
        <dbReference type="EMBL" id="RHW38381.1"/>
    </source>
</evidence>
<organism evidence="2 3">
    <name type="scientific">Ureibacillus yapensis</name>
    <dbReference type="NCBI Taxonomy" id="2304605"/>
    <lineage>
        <taxon>Bacteria</taxon>
        <taxon>Bacillati</taxon>
        <taxon>Bacillota</taxon>
        <taxon>Bacilli</taxon>
        <taxon>Bacillales</taxon>
        <taxon>Caryophanaceae</taxon>
        <taxon>Ureibacillus</taxon>
    </lineage>
</organism>
<name>A0A396SAK9_9BACL</name>
<evidence type="ECO:0000313" key="3">
    <source>
        <dbReference type="Proteomes" id="UP000265692"/>
    </source>
</evidence>
<dbReference type="AlphaFoldDB" id="A0A396SAK9"/>
<dbReference type="InterPro" id="IPR024987">
    <property type="entry name" value="DUF3889"/>
</dbReference>
<keyword evidence="3" id="KW-1185">Reference proteome</keyword>